<organism evidence="3 4">
    <name type="scientific">Rhizophagus irregularis</name>
    <dbReference type="NCBI Taxonomy" id="588596"/>
    <lineage>
        <taxon>Eukaryota</taxon>
        <taxon>Fungi</taxon>
        <taxon>Fungi incertae sedis</taxon>
        <taxon>Mucoromycota</taxon>
        <taxon>Glomeromycotina</taxon>
        <taxon>Glomeromycetes</taxon>
        <taxon>Glomerales</taxon>
        <taxon>Glomeraceae</taxon>
        <taxon>Rhizophagus</taxon>
    </lineage>
</organism>
<dbReference type="GO" id="GO:0000723">
    <property type="term" value="P:telomere maintenance"/>
    <property type="evidence" value="ECO:0007669"/>
    <property type="project" value="InterPro"/>
</dbReference>
<dbReference type="EC" id="5.6.2.3" evidence="1"/>
<evidence type="ECO:0000256" key="1">
    <source>
        <dbReference type="RuleBase" id="RU363044"/>
    </source>
</evidence>
<name>A0A915YTA8_9GLOM</name>
<comment type="similarity">
    <text evidence="1">Belongs to the helicase family.</text>
</comment>
<reference evidence="3" key="1">
    <citation type="submission" date="2020-05" db="EMBL/GenBank/DDBJ databases">
        <authorList>
            <person name="Rincon C."/>
            <person name="Sanders R I."/>
            <person name="Robbins C."/>
            <person name="Chaturvedi A."/>
        </authorList>
    </citation>
    <scope>NUCLEOTIDE SEQUENCE</scope>
    <source>
        <strain evidence="3">CHB12</strain>
    </source>
</reference>
<keyword evidence="1" id="KW-0234">DNA repair</keyword>
<accession>A0A915YTA8</accession>
<dbReference type="PANTHER" id="PTHR47642:SF6">
    <property type="entry name" value="ATP-DEPENDENT DNA HELICASE"/>
    <property type="match status" value="1"/>
</dbReference>
<evidence type="ECO:0000259" key="2">
    <source>
        <dbReference type="Pfam" id="PF05970"/>
    </source>
</evidence>
<comment type="caution">
    <text evidence="3">The sequence shown here is derived from an EMBL/GenBank/DDBJ whole genome shotgun (WGS) entry which is preliminary data.</text>
</comment>
<dbReference type="VEuPathDB" id="FungiDB:RhiirFUN_016306"/>
<evidence type="ECO:0000313" key="4">
    <source>
        <dbReference type="Proteomes" id="UP000684084"/>
    </source>
</evidence>
<keyword evidence="1" id="KW-0547">Nucleotide-binding</keyword>
<dbReference type="GO" id="GO:0043139">
    <property type="term" value="F:5'-3' DNA helicase activity"/>
    <property type="evidence" value="ECO:0007669"/>
    <property type="project" value="UniProtKB-EC"/>
</dbReference>
<protein>
    <recommendedName>
        <fullName evidence="1">ATP-dependent DNA helicase</fullName>
        <ecNumber evidence="1">5.6.2.3</ecNumber>
    </recommendedName>
</protein>
<keyword evidence="1" id="KW-0067">ATP-binding</keyword>
<dbReference type="Pfam" id="PF05970">
    <property type="entry name" value="PIF1"/>
    <property type="match status" value="1"/>
</dbReference>
<dbReference type="GO" id="GO:0005524">
    <property type="term" value="F:ATP binding"/>
    <property type="evidence" value="ECO:0007669"/>
    <property type="project" value="UniProtKB-KW"/>
</dbReference>
<keyword evidence="1" id="KW-0233">DNA recombination</keyword>
<dbReference type="PANTHER" id="PTHR47642">
    <property type="entry name" value="ATP-DEPENDENT DNA HELICASE"/>
    <property type="match status" value="1"/>
</dbReference>
<comment type="cofactor">
    <cofactor evidence="1">
        <name>Mg(2+)</name>
        <dbReference type="ChEBI" id="CHEBI:18420"/>
    </cofactor>
</comment>
<evidence type="ECO:0000313" key="3">
    <source>
        <dbReference type="EMBL" id="CAB5331020.1"/>
    </source>
</evidence>
<keyword evidence="1" id="KW-0227">DNA damage</keyword>
<dbReference type="OrthoDB" id="2325450at2759"/>
<dbReference type="VEuPathDB" id="FungiDB:RhiirFUN_021513"/>
<comment type="catalytic activity">
    <reaction evidence="1">
        <text>ATP + H2O = ADP + phosphate + H(+)</text>
        <dbReference type="Rhea" id="RHEA:13065"/>
        <dbReference type="ChEBI" id="CHEBI:15377"/>
        <dbReference type="ChEBI" id="CHEBI:15378"/>
        <dbReference type="ChEBI" id="CHEBI:30616"/>
        <dbReference type="ChEBI" id="CHEBI:43474"/>
        <dbReference type="ChEBI" id="CHEBI:456216"/>
        <dbReference type="EC" id="5.6.2.3"/>
    </reaction>
</comment>
<feature type="domain" description="DNA helicase Pif1-like DEAD-box helicase" evidence="2">
    <location>
        <begin position="83"/>
        <end position="235"/>
    </location>
</feature>
<dbReference type="GO" id="GO:0016787">
    <property type="term" value="F:hydrolase activity"/>
    <property type="evidence" value="ECO:0007669"/>
    <property type="project" value="UniProtKB-KW"/>
</dbReference>
<dbReference type="AlphaFoldDB" id="A0A915YTA8"/>
<dbReference type="GO" id="GO:0006281">
    <property type="term" value="P:DNA repair"/>
    <property type="evidence" value="ECO:0007669"/>
    <property type="project" value="UniProtKB-KW"/>
</dbReference>
<gene>
    <name evidence="3" type="ORF">CHRIB12_LOCUS2916</name>
</gene>
<dbReference type="InterPro" id="IPR010285">
    <property type="entry name" value="DNA_helicase_pif1-like_DEAD"/>
</dbReference>
<proteinExistence type="inferred from homology"/>
<keyword evidence="1" id="KW-0378">Hydrolase</keyword>
<keyword evidence="1" id="KW-0347">Helicase</keyword>
<dbReference type="InterPro" id="IPR051055">
    <property type="entry name" value="PIF1_helicase"/>
</dbReference>
<sequence>MVNTIFIKNYCLNFLVEVRKNYLAHFKHIENIDAQFSQTLDTLLNNLQDIIPPSTSELINIQLTSLRINPPILPQCSTLNLPNDQLHVLSTIKNILGPKTQRNKYPYFFITGPGGTGKSFIINLIVNDLKNKRSKYLLLAPTGVASQNIGGQTIHSALRIREMQNGFQTLAFHDYEFFKNLQQIDTLIIDEISMVSAALLSFISEMFSVIQQTTIAFGGLNVFIVGDLAQLPPVTGLPVYKSSEWKLFYPLFLKEPQRQGQDPRYFNALQEIRMGKMTLNTWNFLYQKAAEFNQKSLHTTLDITNIVGYKETANRINNMICNMLPINQNKFLINSAVDFINGESYNPDESKKLFKSKTNYPNYVRLQQGIRVMYLKNDLAEHKICNGTIGIITDVDLEKLEVRVAFSVVGGIVDIIIKRDTATFFVDGKPSSRCQFPLQNSYALTVHKTQGLTLYKVSLFLDNQIFSAGQAYVALSRCPNWSNVYIAALNPSAFITDQSMIEEYERLEQIASTPLPL</sequence>
<dbReference type="GO" id="GO:0006310">
    <property type="term" value="P:DNA recombination"/>
    <property type="evidence" value="ECO:0007669"/>
    <property type="project" value="UniProtKB-KW"/>
</dbReference>
<dbReference type="EMBL" id="CAGKOT010000004">
    <property type="protein sequence ID" value="CAB5331020.1"/>
    <property type="molecule type" value="Genomic_DNA"/>
</dbReference>
<dbReference type="Proteomes" id="UP000684084">
    <property type="component" value="Unassembled WGS sequence"/>
</dbReference>